<comment type="caution">
    <text evidence="4">The sequence shown here is derived from an EMBL/GenBank/DDBJ whole genome shotgun (WGS) entry which is preliminary data.</text>
</comment>
<keyword evidence="4" id="KW-0689">Ribosomal protein</keyword>
<dbReference type="EMBL" id="JACIDB010000004">
    <property type="protein sequence ID" value="MBB3876232.1"/>
    <property type="molecule type" value="Genomic_DNA"/>
</dbReference>
<dbReference type="RefSeq" id="WP_147035914.1">
    <property type="nucleotide sequence ID" value="NZ_JACIDB010000004.1"/>
</dbReference>
<dbReference type="InterPro" id="IPR050832">
    <property type="entry name" value="Bact_Acetyltransf"/>
</dbReference>
<dbReference type="CDD" id="cd04301">
    <property type="entry name" value="NAT_SF"/>
    <property type="match status" value="1"/>
</dbReference>
<reference evidence="4 5" key="1">
    <citation type="submission" date="2020-08" db="EMBL/GenBank/DDBJ databases">
        <title>Genomic Encyclopedia of Type Strains, Phase IV (KMG-IV): sequencing the most valuable type-strain genomes for metagenomic binning, comparative biology and taxonomic classification.</title>
        <authorList>
            <person name="Goeker M."/>
        </authorList>
    </citation>
    <scope>NUCLEOTIDE SEQUENCE [LARGE SCALE GENOMIC DNA]</scope>
    <source>
        <strain evidence="4 5">DSM 15581</strain>
    </source>
</reference>
<name>A0AAW3TTH5_9SPHN</name>
<dbReference type="SUPFAM" id="SSF55729">
    <property type="entry name" value="Acyl-CoA N-acyltransferases (Nat)"/>
    <property type="match status" value="1"/>
</dbReference>
<evidence type="ECO:0000256" key="1">
    <source>
        <dbReference type="ARBA" id="ARBA00022679"/>
    </source>
</evidence>
<sequence>MTDWRLRRASVEDAPAAALVAGASFLATFAGILDGADIVAHVAKNSAPATFAAWIGDPGSVVMLADHPIGAAPVGYSVLTTPDLPVDTHGSDIELRRIYTLPLAQGTGLGRVLMQRAVADAIVMGKTRLLLGVLGRNARARAFYERQGFEVVGTRQYRVGSALCDDVIYARPL</sequence>
<dbReference type="InterPro" id="IPR000182">
    <property type="entry name" value="GNAT_dom"/>
</dbReference>
<keyword evidence="5" id="KW-1185">Reference proteome</keyword>
<dbReference type="GO" id="GO:0016747">
    <property type="term" value="F:acyltransferase activity, transferring groups other than amino-acyl groups"/>
    <property type="evidence" value="ECO:0007669"/>
    <property type="project" value="InterPro"/>
</dbReference>
<dbReference type="PANTHER" id="PTHR43877">
    <property type="entry name" value="AMINOALKYLPHOSPHONATE N-ACETYLTRANSFERASE-RELATED-RELATED"/>
    <property type="match status" value="1"/>
</dbReference>
<keyword evidence="4" id="KW-0687">Ribonucleoprotein</keyword>
<protein>
    <submittedName>
        <fullName evidence="4">Ribosomal protein S18 acetylase RimI-like enzyme</fullName>
    </submittedName>
</protein>
<evidence type="ECO:0000259" key="3">
    <source>
        <dbReference type="PROSITE" id="PS51186"/>
    </source>
</evidence>
<organism evidence="4 5">
    <name type="scientific">Sphingomonas aquatilis</name>
    <dbReference type="NCBI Taxonomy" id="93063"/>
    <lineage>
        <taxon>Bacteria</taxon>
        <taxon>Pseudomonadati</taxon>
        <taxon>Pseudomonadota</taxon>
        <taxon>Alphaproteobacteria</taxon>
        <taxon>Sphingomonadales</taxon>
        <taxon>Sphingomonadaceae</taxon>
        <taxon>Sphingomonas</taxon>
    </lineage>
</organism>
<evidence type="ECO:0000313" key="5">
    <source>
        <dbReference type="Proteomes" id="UP000528945"/>
    </source>
</evidence>
<dbReference type="Pfam" id="PF00583">
    <property type="entry name" value="Acetyltransf_1"/>
    <property type="match status" value="1"/>
</dbReference>
<dbReference type="Gene3D" id="3.40.630.30">
    <property type="match status" value="1"/>
</dbReference>
<dbReference type="GO" id="GO:0005840">
    <property type="term" value="C:ribosome"/>
    <property type="evidence" value="ECO:0007669"/>
    <property type="project" value="UniProtKB-KW"/>
</dbReference>
<dbReference type="AlphaFoldDB" id="A0AAW3TTH5"/>
<dbReference type="InterPro" id="IPR016181">
    <property type="entry name" value="Acyl_CoA_acyltransferase"/>
</dbReference>
<keyword evidence="2" id="KW-0012">Acyltransferase</keyword>
<dbReference type="PROSITE" id="PS51186">
    <property type="entry name" value="GNAT"/>
    <property type="match status" value="1"/>
</dbReference>
<feature type="domain" description="N-acetyltransferase" evidence="3">
    <location>
        <begin position="4"/>
        <end position="173"/>
    </location>
</feature>
<gene>
    <name evidence="4" type="ORF">GGR47_002478</name>
</gene>
<dbReference type="Proteomes" id="UP000528945">
    <property type="component" value="Unassembled WGS sequence"/>
</dbReference>
<evidence type="ECO:0000313" key="4">
    <source>
        <dbReference type="EMBL" id="MBB3876232.1"/>
    </source>
</evidence>
<keyword evidence="1" id="KW-0808">Transferase</keyword>
<evidence type="ECO:0000256" key="2">
    <source>
        <dbReference type="ARBA" id="ARBA00023315"/>
    </source>
</evidence>
<proteinExistence type="predicted"/>
<accession>A0AAW3TTH5</accession>